<keyword evidence="3" id="KW-1185">Reference proteome</keyword>
<dbReference type="Proteomes" id="UP000032180">
    <property type="component" value="Chromosome 4"/>
</dbReference>
<dbReference type="EnsemblPlants" id="LPERR04G03080.1">
    <property type="protein sequence ID" value="LPERR04G03080.1"/>
    <property type="gene ID" value="LPERR04G03080"/>
</dbReference>
<reference evidence="2" key="3">
    <citation type="submission" date="2015-04" db="UniProtKB">
        <authorList>
            <consortium name="EnsemblPlants"/>
        </authorList>
    </citation>
    <scope>IDENTIFICATION</scope>
</reference>
<reference evidence="2 3" key="1">
    <citation type="submission" date="2012-08" db="EMBL/GenBank/DDBJ databases">
        <title>Oryza genome evolution.</title>
        <authorList>
            <person name="Wing R.A."/>
        </authorList>
    </citation>
    <scope>NUCLEOTIDE SEQUENCE</scope>
</reference>
<proteinExistence type="predicted"/>
<feature type="compositionally biased region" description="Basic residues" evidence="1">
    <location>
        <begin position="21"/>
        <end position="31"/>
    </location>
</feature>
<name>A0A0D9W2R3_9ORYZ</name>
<protein>
    <submittedName>
        <fullName evidence="2">Uncharacterized protein</fullName>
    </submittedName>
</protein>
<feature type="region of interest" description="Disordered" evidence="1">
    <location>
        <begin position="1"/>
        <end position="50"/>
    </location>
</feature>
<feature type="region of interest" description="Disordered" evidence="1">
    <location>
        <begin position="100"/>
        <end position="138"/>
    </location>
</feature>
<evidence type="ECO:0000256" key="1">
    <source>
        <dbReference type="SAM" id="MobiDB-lite"/>
    </source>
</evidence>
<dbReference type="HOGENOM" id="CLU_053224_1_0_1"/>
<organism evidence="2 3">
    <name type="scientific">Leersia perrieri</name>
    <dbReference type="NCBI Taxonomy" id="77586"/>
    <lineage>
        <taxon>Eukaryota</taxon>
        <taxon>Viridiplantae</taxon>
        <taxon>Streptophyta</taxon>
        <taxon>Embryophyta</taxon>
        <taxon>Tracheophyta</taxon>
        <taxon>Spermatophyta</taxon>
        <taxon>Magnoliopsida</taxon>
        <taxon>Liliopsida</taxon>
        <taxon>Poales</taxon>
        <taxon>Poaceae</taxon>
        <taxon>BOP clade</taxon>
        <taxon>Oryzoideae</taxon>
        <taxon>Oryzeae</taxon>
        <taxon>Oryzinae</taxon>
        <taxon>Leersia</taxon>
    </lineage>
</organism>
<dbReference type="AlphaFoldDB" id="A0A0D9W2R3"/>
<evidence type="ECO:0000313" key="3">
    <source>
        <dbReference type="Proteomes" id="UP000032180"/>
    </source>
</evidence>
<reference evidence="3" key="2">
    <citation type="submission" date="2013-12" db="EMBL/GenBank/DDBJ databases">
        <authorList>
            <person name="Yu Y."/>
            <person name="Lee S."/>
            <person name="de Baynast K."/>
            <person name="Wissotski M."/>
            <person name="Liu L."/>
            <person name="Talag J."/>
            <person name="Goicoechea J."/>
            <person name="Angelova A."/>
            <person name="Jetty R."/>
            <person name="Kudrna D."/>
            <person name="Golser W."/>
            <person name="Rivera L."/>
            <person name="Zhang J."/>
            <person name="Wing R."/>
        </authorList>
    </citation>
    <scope>NUCLEOTIDE SEQUENCE</scope>
</reference>
<dbReference type="Gramene" id="LPERR04G03080.1">
    <property type="protein sequence ID" value="LPERR04G03080.1"/>
    <property type="gene ID" value="LPERR04G03080"/>
</dbReference>
<sequence>MPKQNHHAATAPSSIDSEKPNKKRRRARIGARLRGGASASSRAGVGCKRWREDLDKGRPIGYDASAEIEDEYRLFLENMRVYRNGNFVVEYDGKVIRYGEGEVGADGGNREDPDESSDDSIMSFLEPDPLDDTAPWRKTKKVTDIMKEMDKENEAVVPIKGKGTCKGGKNRIGK</sequence>
<evidence type="ECO:0000313" key="2">
    <source>
        <dbReference type="EnsemblPlants" id="LPERR04G03080.1"/>
    </source>
</evidence>
<feature type="compositionally biased region" description="Low complexity" evidence="1">
    <location>
        <begin position="32"/>
        <end position="46"/>
    </location>
</feature>
<accession>A0A0D9W2R3</accession>